<sequence length="351" mass="38910">MKKLILGIAIIASTFALAQKKEKKDPAALNTEIQAVNKTAMDAYNAKNYTVAAPKFLELYNLLKDNGQEDKTYMYYSGLSYALANNLDESIKIYTELVNSGYTGVQTTYTAKDNKTGQVSGYDKATWDLLKKTSSKDYSDFKAEQSKSVEPDLYETLSTLLLNAKKNDEALAIIEKGLAKYPNNAKLKEYQGTALYASGKTDQFMTNLKDQLAKNPTDATNWYNLGVLQSKNPATVNDAIASFTKALELNPKMSNAHQNLVYTTIGDDAKAVEEINGLRKSNPDKATELIEARKERFAKALPYAEKWYQVEPNNIDAVQILKDVYAMLKNQPKVAEMKAKEAALQAAAPAK</sequence>
<protein>
    <submittedName>
        <fullName evidence="2">Tetratricopeptide repeat protein</fullName>
    </submittedName>
</protein>
<proteinExistence type="predicted"/>
<dbReference type="InterPro" id="IPR011990">
    <property type="entry name" value="TPR-like_helical_dom_sf"/>
</dbReference>
<keyword evidence="3" id="KW-1185">Reference proteome</keyword>
<dbReference type="RefSeq" id="WP_267264769.1">
    <property type="nucleotide sequence ID" value="NZ_JAOVZW010000005.1"/>
</dbReference>
<dbReference type="Gene3D" id="1.25.40.10">
    <property type="entry name" value="Tetratricopeptide repeat domain"/>
    <property type="match status" value="1"/>
</dbReference>
<dbReference type="SUPFAM" id="SSF48452">
    <property type="entry name" value="TPR-like"/>
    <property type="match status" value="1"/>
</dbReference>
<dbReference type="Proteomes" id="UP001073122">
    <property type="component" value="Unassembled WGS sequence"/>
</dbReference>
<reference evidence="2" key="1">
    <citation type="submission" date="2022-10" db="EMBL/GenBank/DDBJ databases">
        <title>Chryseobacterium sp. nov., a novel bacterial species.</title>
        <authorList>
            <person name="Cao Y."/>
        </authorList>
    </citation>
    <scope>NUCLEOTIDE SEQUENCE</scope>
    <source>
        <strain evidence="2">CCTCC AB2015118</strain>
    </source>
</reference>
<feature type="chain" id="PRO_5047294434" evidence="1">
    <location>
        <begin position="19"/>
        <end position="351"/>
    </location>
</feature>
<organism evidence="2 3">
    <name type="scientific">Chryseobacterium formosus</name>
    <dbReference type="NCBI Taxonomy" id="1537363"/>
    <lineage>
        <taxon>Bacteria</taxon>
        <taxon>Pseudomonadati</taxon>
        <taxon>Bacteroidota</taxon>
        <taxon>Flavobacteriia</taxon>
        <taxon>Flavobacteriales</taxon>
        <taxon>Weeksellaceae</taxon>
        <taxon>Chryseobacterium group</taxon>
        <taxon>Chryseobacterium</taxon>
    </lineage>
</organism>
<feature type="signal peptide" evidence="1">
    <location>
        <begin position="1"/>
        <end position="18"/>
    </location>
</feature>
<name>A0ABT3XMU6_9FLAO</name>
<accession>A0ABT3XMU6</accession>
<evidence type="ECO:0000313" key="2">
    <source>
        <dbReference type="EMBL" id="MCX8523454.1"/>
    </source>
</evidence>
<evidence type="ECO:0000256" key="1">
    <source>
        <dbReference type="SAM" id="SignalP"/>
    </source>
</evidence>
<comment type="caution">
    <text evidence="2">The sequence shown here is derived from an EMBL/GenBank/DDBJ whole genome shotgun (WGS) entry which is preliminary data.</text>
</comment>
<dbReference type="EMBL" id="JAOVZW010000005">
    <property type="protein sequence ID" value="MCX8523454.1"/>
    <property type="molecule type" value="Genomic_DNA"/>
</dbReference>
<evidence type="ECO:0000313" key="3">
    <source>
        <dbReference type="Proteomes" id="UP001073122"/>
    </source>
</evidence>
<keyword evidence="1" id="KW-0732">Signal</keyword>
<gene>
    <name evidence="2" type="ORF">OF897_05925</name>
</gene>